<protein>
    <recommendedName>
        <fullName evidence="3">Sortilin N-terminal domain-containing protein</fullName>
    </recommendedName>
</protein>
<evidence type="ECO:0000256" key="1">
    <source>
        <dbReference type="ARBA" id="ARBA00022737"/>
    </source>
</evidence>
<dbReference type="InterPro" id="IPR052025">
    <property type="entry name" value="Xyloglucanase_GH74"/>
</dbReference>
<keyword evidence="1" id="KW-0677">Repeat</keyword>
<evidence type="ECO:0000313" key="5">
    <source>
        <dbReference type="Proteomes" id="UP000178723"/>
    </source>
</evidence>
<dbReference type="InterPro" id="IPR015943">
    <property type="entry name" value="WD40/YVTN_repeat-like_dom_sf"/>
</dbReference>
<dbReference type="Proteomes" id="UP000178723">
    <property type="component" value="Unassembled WGS sequence"/>
</dbReference>
<dbReference type="GO" id="GO:0010411">
    <property type="term" value="P:xyloglucan metabolic process"/>
    <property type="evidence" value="ECO:0007669"/>
    <property type="project" value="TreeGrafter"/>
</dbReference>
<dbReference type="Pfam" id="PF15902">
    <property type="entry name" value="Sortilin-Vps10"/>
    <property type="match status" value="1"/>
</dbReference>
<organism evidence="4 5">
    <name type="scientific">Candidatus Uhrbacteria bacterium RIFCSPLOWO2_02_FULL_48_12</name>
    <dbReference type="NCBI Taxonomy" id="1802407"/>
    <lineage>
        <taxon>Bacteria</taxon>
        <taxon>Candidatus Uhriibacteriota</taxon>
    </lineage>
</organism>
<dbReference type="Gene3D" id="2.130.10.10">
    <property type="entry name" value="YVTN repeat-like/Quinoprotein amine dehydrogenase"/>
    <property type="match status" value="3"/>
</dbReference>
<feature type="signal peptide" evidence="2">
    <location>
        <begin position="1"/>
        <end position="22"/>
    </location>
</feature>
<sequence length="364" mass="39677">MRRALIFASLPLTLLLSGCSITDFFGFGGQKNVPPPPPVGVYKSTDRGENWVTKNYVLPSTPNDRPTLGDKNALVLVIDPTDSRTLYLGSQGNGLYYSYDNAESWWASGPIRQGDINAVAVPNDAALRCTIYLASANRILKTTDCGRFWDQQYYDTRLKEQVLTLAVNRENPSIVYAGMTTGDVLRSSDAGKSWERVVSLKGKVTRIVPHILKASTLYLTLEGRGLWKTEDSGTTWQDMSEGLNKFAGAMTIRDLAVDPTRPDTVIAVSSYGLVRTTDGGATWSALSLLTPPSSANIFAVALNPNNPSELYYTTDTTLYRSSDAGETWETKTLPVSGVKSILLIDPAVKTPTTLYLGVARTGKK</sequence>
<dbReference type="PANTHER" id="PTHR43739:SF5">
    <property type="entry name" value="EXO-ALPHA-SIALIDASE"/>
    <property type="match status" value="1"/>
</dbReference>
<dbReference type="PANTHER" id="PTHR43739">
    <property type="entry name" value="XYLOGLUCANASE (EUROFUNG)"/>
    <property type="match status" value="1"/>
</dbReference>
<accession>A0A1F7VA97</accession>
<dbReference type="EMBL" id="MGEP01000040">
    <property type="protein sequence ID" value="OGL86894.1"/>
    <property type="molecule type" value="Genomic_DNA"/>
</dbReference>
<dbReference type="PROSITE" id="PS51257">
    <property type="entry name" value="PROKAR_LIPOPROTEIN"/>
    <property type="match status" value="1"/>
</dbReference>
<feature type="domain" description="Sortilin N-terminal" evidence="3">
    <location>
        <begin position="183"/>
        <end position="284"/>
    </location>
</feature>
<reference evidence="4 5" key="1">
    <citation type="journal article" date="2016" name="Nat. Commun.">
        <title>Thousands of microbial genomes shed light on interconnected biogeochemical processes in an aquifer system.</title>
        <authorList>
            <person name="Anantharaman K."/>
            <person name="Brown C.T."/>
            <person name="Hug L.A."/>
            <person name="Sharon I."/>
            <person name="Castelle C.J."/>
            <person name="Probst A.J."/>
            <person name="Thomas B.C."/>
            <person name="Singh A."/>
            <person name="Wilkins M.J."/>
            <person name="Karaoz U."/>
            <person name="Brodie E.L."/>
            <person name="Williams K.H."/>
            <person name="Hubbard S.S."/>
            <person name="Banfield J.F."/>
        </authorList>
    </citation>
    <scope>NUCLEOTIDE SEQUENCE [LARGE SCALE GENOMIC DNA]</scope>
</reference>
<dbReference type="CDD" id="cd15482">
    <property type="entry name" value="Sialidase_non-viral"/>
    <property type="match status" value="1"/>
</dbReference>
<dbReference type="AlphaFoldDB" id="A0A1F7VA97"/>
<evidence type="ECO:0000259" key="3">
    <source>
        <dbReference type="Pfam" id="PF15902"/>
    </source>
</evidence>
<comment type="caution">
    <text evidence="4">The sequence shown here is derived from an EMBL/GenBank/DDBJ whole genome shotgun (WGS) entry which is preliminary data.</text>
</comment>
<name>A0A1F7VA97_9BACT</name>
<dbReference type="STRING" id="1802407.A3I40_04165"/>
<keyword evidence="2" id="KW-0732">Signal</keyword>
<dbReference type="SUPFAM" id="SSF110296">
    <property type="entry name" value="Oligoxyloglucan reducing end-specific cellobiohydrolase"/>
    <property type="match status" value="2"/>
</dbReference>
<evidence type="ECO:0000313" key="4">
    <source>
        <dbReference type="EMBL" id="OGL86894.1"/>
    </source>
</evidence>
<gene>
    <name evidence="4" type="ORF">A3I40_04165</name>
</gene>
<proteinExistence type="predicted"/>
<feature type="chain" id="PRO_5009533214" description="Sortilin N-terminal domain-containing protein" evidence="2">
    <location>
        <begin position="23"/>
        <end position="364"/>
    </location>
</feature>
<dbReference type="InterPro" id="IPR031778">
    <property type="entry name" value="Sortilin_N"/>
</dbReference>
<evidence type="ECO:0000256" key="2">
    <source>
        <dbReference type="SAM" id="SignalP"/>
    </source>
</evidence>